<organism evidence="2 3">
    <name type="scientific">Silvanigrella aquatica</name>
    <dbReference type="NCBI Taxonomy" id="1915309"/>
    <lineage>
        <taxon>Bacteria</taxon>
        <taxon>Pseudomonadati</taxon>
        <taxon>Bdellovibrionota</taxon>
        <taxon>Oligoflexia</taxon>
        <taxon>Silvanigrellales</taxon>
        <taxon>Silvanigrellaceae</taxon>
        <taxon>Silvanigrella</taxon>
    </lineage>
</organism>
<dbReference type="Proteomes" id="UP000184731">
    <property type="component" value="Chromosome"/>
</dbReference>
<evidence type="ECO:0000313" key="3">
    <source>
        <dbReference type="Proteomes" id="UP000184731"/>
    </source>
</evidence>
<dbReference type="KEGG" id="saqi:AXG55_06730"/>
<dbReference type="PANTHER" id="PTHR33525">
    <property type="match status" value="1"/>
</dbReference>
<evidence type="ECO:0000313" key="2">
    <source>
        <dbReference type="EMBL" id="APJ03617.1"/>
    </source>
</evidence>
<dbReference type="PANTHER" id="PTHR33525:SF3">
    <property type="entry name" value="RIBONUCLEASE Y"/>
    <property type="match status" value="1"/>
</dbReference>
<dbReference type="EMBL" id="CP017834">
    <property type="protein sequence ID" value="APJ03617.1"/>
    <property type="molecule type" value="Genomic_DNA"/>
</dbReference>
<dbReference type="InterPro" id="IPR052340">
    <property type="entry name" value="RNase_Y/CdgJ"/>
</dbReference>
<dbReference type="SUPFAM" id="SSF109604">
    <property type="entry name" value="HD-domain/PDEase-like"/>
    <property type="match status" value="1"/>
</dbReference>
<dbReference type="Gene3D" id="1.10.3210.10">
    <property type="entry name" value="Hypothetical protein af1432"/>
    <property type="match status" value="1"/>
</dbReference>
<dbReference type="PROSITE" id="PS51833">
    <property type="entry name" value="HDOD"/>
    <property type="match status" value="1"/>
</dbReference>
<keyword evidence="3" id="KW-1185">Reference proteome</keyword>
<sequence length="294" mass="32893">MKNYKFFGKPFIMKMFLPEGFKLPAMPQVARECLVYLYNPNADSGALAKSLSRDIGISASILKLGNSGLFLLGKGTPTSDLKTAIFRIGHDNLRQLMILHALENTFVFKDSLTFDFNSFTRHCSFVSLLCAEFAKRVAPDSVADIQMAGLMHDLGIAIMASLFNENFTQMAKYCLENKVDFATAEIQLGLEPHSKLGCRALETWEIPERVKQLIALHDTKKLEGRDTASVEVNKLVDILILSDTLAHSYGFGFKEYKRDTRIELSLLKRIELTADVVKEVVKNALETESAMQPS</sequence>
<dbReference type="Pfam" id="PF08668">
    <property type="entry name" value="HDOD"/>
    <property type="match status" value="1"/>
</dbReference>
<feature type="domain" description="HDOD" evidence="1">
    <location>
        <begin position="23"/>
        <end position="220"/>
    </location>
</feature>
<proteinExistence type="predicted"/>
<accession>A0A1L4D0A5</accession>
<reference evidence="2 3" key="1">
    <citation type="submission" date="2016-10" db="EMBL/GenBank/DDBJ databases">
        <title>Silvanigrella aquatica sp. nov., isolated from a freshwater lake located in the Black Forest, Germany, description of Silvanigrellaceae fam. nov., Silvanigrellales ord. nov., reclassification of the order Bdellovibrionales in the class Oligoflexia, reclassification of the families Bacteriovoracaceae and Halobacteriovoraceae in the new order Bacteriovoracales ord. nov., and reclassification of the family Pseudobacteriovoracaceae in the order Oligoflexiales.</title>
        <authorList>
            <person name="Hahn M.W."/>
            <person name="Schmidt J."/>
            <person name="Koll U."/>
            <person name="Rohde M."/>
            <person name="Verbag S."/>
            <person name="Pitt A."/>
            <person name="Nakai R."/>
            <person name="Naganuma T."/>
            <person name="Lang E."/>
        </authorList>
    </citation>
    <scope>NUCLEOTIDE SEQUENCE [LARGE SCALE GENOMIC DNA]</scope>
    <source>
        <strain evidence="2 3">MWH-Nonnen-W8red</strain>
    </source>
</reference>
<evidence type="ECO:0000259" key="1">
    <source>
        <dbReference type="PROSITE" id="PS51833"/>
    </source>
</evidence>
<gene>
    <name evidence="2" type="ORF">AXG55_06730</name>
</gene>
<dbReference type="InterPro" id="IPR013976">
    <property type="entry name" value="HDOD"/>
</dbReference>
<protein>
    <recommendedName>
        <fullName evidence="1">HDOD domain-containing protein</fullName>
    </recommendedName>
</protein>
<dbReference type="OrthoDB" id="9803649at2"/>
<dbReference type="STRING" id="1915309.AXG55_06730"/>
<name>A0A1L4D0A5_9BACT</name>
<dbReference type="AlphaFoldDB" id="A0A1L4D0A5"/>